<organism evidence="2 3">
    <name type="scientific">Acinetobacter cumulans</name>
    <dbReference type="NCBI Taxonomy" id="2136182"/>
    <lineage>
        <taxon>Bacteria</taxon>
        <taxon>Pseudomonadati</taxon>
        <taxon>Pseudomonadota</taxon>
        <taxon>Gammaproteobacteria</taxon>
        <taxon>Moraxellales</taxon>
        <taxon>Moraxellaceae</taxon>
        <taxon>Acinetobacter</taxon>
    </lineage>
</organism>
<evidence type="ECO:0000313" key="3">
    <source>
        <dbReference type="Proteomes" id="UP000281084"/>
    </source>
</evidence>
<dbReference type="EMBL" id="RAXZ01000010">
    <property type="protein sequence ID" value="RKG52474.1"/>
    <property type="molecule type" value="Genomic_DNA"/>
</dbReference>
<feature type="transmembrane region" description="Helical" evidence="1">
    <location>
        <begin position="74"/>
        <end position="93"/>
    </location>
</feature>
<accession>A0A3A8GBU3</accession>
<evidence type="ECO:0000313" key="2">
    <source>
        <dbReference type="EMBL" id="RKG52474.1"/>
    </source>
</evidence>
<gene>
    <name evidence="2" type="ORF">D7V64_09575</name>
</gene>
<proteinExistence type="predicted"/>
<dbReference type="RefSeq" id="WP_120367566.1">
    <property type="nucleotide sequence ID" value="NZ_RAXZ01000010.1"/>
</dbReference>
<feature type="transmembrane region" description="Helical" evidence="1">
    <location>
        <begin position="325"/>
        <end position="345"/>
    </location>
</feature>
<feature type="transmembrane region" description="Helical" evidence="1">
    <location>
        <begin position="351"/>
        <end position="374"/>
    </location>
</feature>
<evidence type="ECO:0000256" key="1">
    <source>
        <dbReference type="SAM" id="Phobius"/>
    </source>
</evidence>
<protein>
    <submittedName>
        <fullName evidence="2">Uncharacterized protein</fullName>
    </submittedName>
</protein>
<comment type="caution">
    <text evidence="2">The sequence shown here is derived from an EMBL/GenBank/DDBJ whole genome shotgun (WGS) entry which is preliminary data.</text>
</comment>
<keyword evidence="1" id="KW-1133">Transmembrane helix</keyword>
<name>A0A3A8GBU3_9GAMM</name>
<feature type="transmembrane region" description="Helical" evidence="1">
    <location>
        <begin position="41"/>
        <end position="62"/>
    </location>
</feature>
<keyword evidence="1" id="KW-0472">Membrane</keyword>
<dbReference type="Proteomes" id="UP000281084">
    <property type="component" value="Unassembled WGS sequence"/>
</dbReference>
<sequence>MTPVHTIRHTVCTNKEDQELLKYQLLNQAKRDYKLSKINRFLLHKNMHPILILVLVFLVGYGKDQILFGVLIQPYYYVFFALALLHPIYEAWMDLKIKRKIKREIDQSAYFSTTGTIKKIISHHPKDNLIEFEIKYLHPKFQTITRVFKHFYQADIYNPNDFKNRESYILSLINQPITLYLSAESETLIQLYLLNSTESAVYFKKGKFFQNRARWWFFHHGPLLSPICLHPDDLRKIYLYYSEQDQHWHYSFHGEAFENITLHSQIINLGDFELALSQTLPSFNHVQYQMIKANHPEHPQLIWENKNPLSHAEKRALHNKLAVKLSLYAAVLSVLAITVLYSTLFKVIDDIILNILLGLLSTAVIAISFIYLFYALCQHRHYLAADQQVALFQIQPRRKENLM</sequence>
<keyword evidence="1" id="KW-0812">Transmembrane</keyword>
<dbReference type="AlphaFoldDB" id="A0A3A8GBU3"/>
<reference evidence="2 3" key="1">
    <citation type="submission" date="2018-09" db="EMBL/GenBank/DDBJ databases">
        <title>The draft genome of Acinetobacter spp. strains.</title>
        <authorList>
            <person name="Qin J."/>
            <person name="Feng Y."/>
            <person name="Zong Z."/>
        </authorList>
    </citation>
    <scope>NUCLEOTIDE SEQUENCE [LARGE SCALE GENOMIC DNA]</scope>
    <source>
        <strain evidence="2 3">WCHAc060002</strain>
    </source>
</reference>